<dbReference type="EMBL" id="PGOL01000438">
    <property type="protein sequence ID" value="PKI70550.1"/>
    <property type="molecule type" value="Genomic_DNA"/>
</dbReference>
<evidence type="ECO:0000256" key="1">
    <source>
        <dbReference type="SAM" id="MobiDB-lite"/>
    </source>
</evidence>
<proteinExistence type="predicted"/>
<evidence type="ECO:0000313" key="2">
    <source>
        <dbReference type="EMBL" id="PKI70550.1"/>
    </source>
</evidence>
<protein>
    <recommendedName>
        <fullName evidence="4">Reverse transcriptase Ty1/copia-type domain-containing protein</fullName>
    </recommendedName>
</protein>
<feature type="region of interest" description="Disordered" evidence="1">
    <location>
        <begin position="1"/>
        <end position="26"/>
    </location>
</feature>
<evidence type="ECO:0000313" key="3">
    <source>
        <dbReference type="Proteomes" id="UP000233551"/>
    </source>
</evidence>
<gene>
    <name evidence="2" type="ORF">CRG98_009055</name>
</gene>
<sequence>MSGNNLNRSRGDIVGSGKPKEPLGLTPREVAESPSWLLRAMDGLLSLTQVYLVPLDPGDSTALDLRVVNSEWRLLLTCVRRASPGRSTVGSLQYLSLTRPDIAYAVNRVCQFMHCPTTVHWMAVKRILRYLKDPIFHAQTKHIEIDYHFVRERFMRKQLSIRFISSDDQLADALTKGLSSSHFVDIRSKLHVTQSPFGLRGSNRED</sequence>
<dbReference type="AlphaFoldDB" id="A0A2I0KQE3"/>
<dbReference type="Proteomes" id="UP000233551">
    <property type="component" value="Unassembled WGS sequence"/>
</dbReference>
<accession>A0A2I0KQE3</accession>
<reference evidence="2 3" key="1">
    <citation type="submission" date="2017-11" db="EMBL/GenBank/DDBJ databases">
        <title>De-novo sequencing of pomegranate (Punica granatum L.) genome.</title>
        <authorList>
            <person name="Akparov Z."/>
            <person name="Amiraslanov A."/>
            <person name="Hajiyeva S."/>
            <person name="Abbasov M."/>
            <person name="Kaur K."/>
            <person name="Hamwieh A."/>
            <person name="Solovyev V."/>
            <person name="Salamov A."/>
            <person name="Braich B."/>
            <person name="Kosarev P."/>
            <person name="Mahmoud A."/>
            <person name="Hajiyev E."/>
            <person name="Babayeva S."/>
            <person name="Izzatullayeva V."/>
            <person name="Mammadov A."/>
            <person name="Mammadov A."/>
            <person name="Sharifova S."/>
            <person name="Ojaghi J."/>
            <person name="Eynullazada K."/>
            <person name="Bayramov B."/>
            <person name="Abdulazimova A."/>
            <person name="Shahmuradov I."/>
        </authorList>
    </citation>
    <scope>NUCLEOTIDE SEQUENCE [LARGE SCALE GENOMIC DNA]</scope>
    <source>
        <strain evidence="3">cv. AG2017</strain>
        <tissue evidence="2">Leaf</tissue>
    </source>
</reference>
<dbReference type="PANTHER" id="PTHR11439:SF455">
    <property type="entry name" value="RLK (RECEPTOR-LIKE PROTEIN KINASE) 8, PUTATIVE-RELATED"/>
    <property type="match status" value="1"/>
</dbReference>
<evidence type="ECO:0008006" key="4">
    <source>
        <dbReference type="Google" id="ProtNLM"/>
    </source>
</evidence>
<dbReference type="STRING" id="22663.A0A2I0KQE3"/>
<organism evidence="2 3">
    <name type="scientific">Punica granatum</name>
    <name type="common">Pomegranate</name>
    <dbReference type="NCBI Taxonomy" id="22663"/>
    <lineage>
        <taxon>Eukaryota</taxon>
        <taxon>Viridiplantae</taxon>
        <taxon>Streptophyta</taxon>
        <taxon>Embryophyta</taxon>
        <taxon>Tracheophyta</taxon>
        <taxon>Spermatophyta</taxon>
        <taxon>Magnoliopsida</taxon>
        <taxon>eudicotyledons</taxon>
        <taxon>Gunneridae</taxon>
        <taxon>Pentapetalae</taxon>
        <taxon>rosids</taxon>
        <taxon>malvids</taxon>
        <taxon>Myrtales</taxon>
        <taxon>Lythraceae</taxon>
        <taxon>Punica</taxon>
    </lineage>
</organism>
<dbReference type="CDD" id="cd09272">
    <property type="entry name" value="RNase_HI_RT_Ty1"/>
    <property type="match status" value="1"/>
</dbReference>
<name>A0A2I0KQE3_PUNGR</name>
<keyword evidence="3" id="KW-1185">Reference proteome</keyword>
<comment type="caution">
    <text evidence="2">The sequence shown here is derived from an EMBL/GenBank/DDBJ whole genome shotgun (WGS) entry which is preliminary data.</text>
</comment>
<dbReference type="PANTHER" id="PTHR11439">
    <property type="entry name" value="GAG-POL-RELATED RETROTRANSPOSON"/>
    <property type="match status" value="1"/>
</dbReference>